<dbReference type="SMART" id="SM00220">
    <property type="entry name" value="S_TKc"/>
    <property type="match status" value="1"/>
</dbReference>
<dbReference type="InterPro" id="IPR008271">
    <property type="entry name" value="Ser/Thr_kinase_AS"/>
</dbReference>
<organism evidence="8 9">
    <name type="scientific">Gemmata palustris</name>
    <dbReference type="NCBI Taxonomy" id="2822762"/>
    <lineage>
        <taxon>Bacteria</taxon>
        <taxon>Pseudomonadati</taxon>
        <taxon>Planctomycetota</taxon>
        <taxon>Planctomycetia</taxon>
        <taxon>Gemmatales</taxon>
        <taxon>Gemmataceae</taxon>
        <taxon>Gemmata</taxon>
    </lineage>
</organism>
<dbReference type="InterPro" id="IPR000719">
    <property type="entry name" value="Prot_kinase_dom"/>
</dbReference>
<dbReference type="RefSeq" id="WP_210654112.1">
    <property type="nucleotide sequence ID" value="NZ_JAGKQQ010000001.1"/>
</dbReference>
<dbReference type="SUPFAM" id="SSF48452">
    <property type="entry name" value="TPR-like"/>
    <property type="match status" value="1"/>
</dbReference>
<name>A0ABS5BQR4_9BACT</name>
<evidence type="ECO:0000259" key="6">
    <source>
        <dbReference type="PROSITE" id="PS50011"/>
    </source>
</evidence>
<keyword evidence="8" id="KW-0808">Transferase</keyword>
<dbReference type="InterPro" id="IPR011990">
    <property type="entry name" value="TPR-like_helical_dom_sf"/>
</dbReference>
<dbReference type="Pfam" id="PF00069">
    <property type="entry name" value="Pkinase"/>
    <property type="match status" value="1"/>
</dbReference>
<dbReference type="CDD" id="cd14014">
    <property type="entry name" value="STKc_PknB_like"/>
    <property type="match status" value="1"/>
</dbReference>
<keyword evidence="9" id="KW-1185">Reference proteome</keyword>
<dbReference type="SUPFAM" id="SSF56112">
    <property type="entry name" value="Protein kinase-like (PK-like)"/>
    <property type="match status" value="1"/>
</dbReference>
<feature type="domain" description="Guanylate cyclase" evidence="7">
    <location>
        <begin position="394"/>
        <end position="510"/>
    </location>
</feature>
<dbReference type="SMART" id="SM00044">
    <property type="entry name" value="CYCc"/>
    <property type="match status" value="1"/>
</dbReference>
<keyword evidence="2 4" id="KW-0547">Nucleotide-binding</keyword>
<dbReference type="InterPro" id="IPR029787">
    <property type="entry name" value="Nucleotide_cyclase"/>
</dbReference>
<dbReference type="Pfam" id="PF13191">
    <property type="entry name" value="AAA_16"/>
    <property type="match status" value="1"/>
</dbReference>
<proteinExistence type="predicted"/>
<dbReference type="Proteomes" id="UP000676565">
    <property type="component" value="Unassembled WGS sequence"/>
</dbReference>
<dbReference type="CDD" id="cd07302">
    <property type="entry name" value="CHD"/>
    <property type="match status" value="1"/>
</dbReference>
<evidence type="ECO:0000256" key="2">
    <source>
        <dbReference type="ARBA" id="ARBA00022741"/>
    </source>
</evidence>
<dbReference type="SUPFAM" id="SSF55073">
    <property type="entry name" value="Nucleotide cyclase"/>
    <property type="match status" value="1"/>
</dbReference>
<keyword evidence="8" id="KW-0418">Kinase</keyword>
<feature type="region of interest" description="Disordered" evidence="5">
    <location>
        <begin position="358"/>
        <end position="385"/>
    </location>
</feature>
<dbReference type="InterPro" id="IPR017441">
    <property type="entry name" value="Protein_kinase_ATP_BS"/>
</dbReference>
<evidence type="ECO:0000256" key="5">
    <source>
        <dbReference type="SAM" id="MobiDB-lite"/>
    </source>
</evidence>
<dbReference type="PROSITE" id="PS50125">
    <property type="entry name" value="GUANYLATE_CYCLASE_2"/>
    <property type="match status" value="1"/>
</dbReference>
<feature type="compositionally biased region" description="Basic and acidic residues" evidence="5">
    <location>
        <begin position="22"/>
        <end position="40"/>
    </location>
</feature>
<dbReference type="InterPro" id="IPR027417">
    <property type="entry name" value="P-loop_NTPase"/>
</dbReference>
<dbReference type="PROSITE" id="PS00107">
    <property type="entry name" value="PROTEIN_KINASE_ATP"/>
    <property type="match status" value="1"/>
</dbReference>
<reference evidence="8 9" key="1">
    <citation type="submission" date="2021-04" db="EMBL/GenBank/DDBJ databases">
        <authorList>
            <person name="Ivanova A."/>
        </authorList>
    </citation>
    <scope>NUCLEOTIDE SEQUENCE [LARGE SCALE GENOMIC DNA]</scope>
    <source>
        <strain evidence="8 9">G18</strain>
    </source>
</reference>
<evidence type="ECO:0000259" key="7">
    <source>
        <dbReference type="PROSITE" id="PS50125"/>
    </source>
</evidence>
<dbReference type="PROSITE" id="PS00108">
    <property type="entry name" value="PROTEIN_KINASE_ST"/>
    <property type="match status" value="1"/>
</dbReference>
<evidence type="ECO:0000256" key="3">
    <source>
        <dbReference type="ARBA" id="ARBA00022840"/>
    </source>
</evidence>
<gene>
    <name evidence="8" type="ORF">J8F10_12365</name>
</gene>
<feature type="domain" description="Protein kinase" evidence="6">
    <location>
        <begin position="67"/>
        <end position="326"/>
    </location>
</feature>
<accession>A0ABS5BQR4</accession>
<evidence type="ECO:0000256" key="4">
    <source>
        <dbReference type="PROSITE-ProRule" id="PRU10141"/>
    </source>
</evidence>
<sequence>MFAFPTDNDSDSPAPDPSAQPERTDSPADEPKSDSQHQETQRLNLPPALPGSDDIRADLTAAFGDRYELGSKLGQGGFGAVYRGYDRSLSRAVAVKVARVERTKAGDVGQLSLEARQLAQLRHPGIVTVHDAGAGGQRCFIVSELLTGPTLSAWLRDHRPNWEAATELAAAVADALAHAHTRSIVHRDVKPSNIVLLDGSRPVLVDFGIALSDTTATGSRGVVVGTPEYMSPEQARGQAHRPDGRTDIYSLGVTLYEMLCGRPPFRGDDPWLVLRQVQEDDPQPPRQLRPDLPSDIERVVLKAMAKLPADRYTTAADFAADLRRALRRAEPGITPALSRSGRPPMSGDVSTNLLHIPPVEKDTDRGRPTDSAPITPVSGESVRATRGAERRQLTVLYAEFETTGDPDDVDDAHERFLTFQSACREVAGPFGGLELPTTGTGYLACFGYPVAREDSARLAVRAGLAVTARFQGGTSGTIRVAVHTGPAVVTEAANQPTVVGDVVNAVTRFAQSSVPGSTTLSAAARLLIEGYFDYEPAGEARVRSGASPTALFRVTGERGAHNRVEATDPTRLTPLVGRDREVELLRERWELVLEGIGHVVLLVADPGLGKSRLVRVIRDHVRGTEPHHDSDHFGTDGSAIVWHCSPHHEGSPFYPVIDSFTRVLGLAREPNPAPRLELLIARLREDGVTDPERVALFASALSIPFAGRLPELNYSPDRQRELFRAAVLDWLRDRAVRRPVLFVVEDLHWIDPSTEELLTEFVERWHEVPILAVFTTRPEYEPPWKGKTNQTAVALSRLTKRQIGEMMRGATGKDDIPPAVVTQVAERTDGVPLFVEEFARVLAEGGNWAVGLIPATLQDLLLARLDRMASDRDVVQFGAAIGRTFSYEMLRAAGEWDEPALRAELEKLVRAGVLFAKGTPPLDTYTFKHALIQDAAYHSLVRKRRQQVHQRIAEAIEQTLPDTAETEPEQLAHHYTEAGRTEVGLDYWAKAGNRARERSAYAEAIRHLTRGLDLLTGLLTGPERDAREFGLRLPLCSCFLATFGYAAPEVETEIIRARGLCERLGPAFPLFDVMMVSWALRFIRGRNAVAQEICDELLSLADVRDDGCRTEAHWALGCTAWWAGDFTGALEHLTLSAELYRPEAAAEHAKFTQQNSGPLTTSYAGLALWMLGRPDSARQKANEALALAAQLRHPFTQTVTIWQTGLMFQLGGDPVAALAEAEKSLAIAREQSFAFWIALPTSLKGAALAQLGRPAEAIPLLQAGLRAVEATGCEMVHQHFLGCLADAHWAAGQRDEAWDALNRAFALTVRDRERYVESELYRRKAAFLLDESAADTAPATECLETALRIARDQQAKFFELRAAVALGRVWATAGRVDEARALVQPIIDSFTEGLDAPDLVGARVLLAHQK</sequence>
<feature type="compositionally biased region" description="Basic and acidic residues" evidence="5">
    <location>
        <begin position="358"/>
        <end position="368"/>
    </location>
</feature>
<evidence type="ECO:0000313" key="9">
    <source>
        <dbReference type="Proteomes" id="UP000676565"/>
    </source>
</evidence>
<protein>
    <submittedName>
        <fullName evidence="8">Protein kinase</fullName>
    </submittedName>
</protein>
<comment type="subcellular location">
    <subcellularLocation>
        <location evidence="1">Membrane</location>
        <topology evidence="1">Single-pass membrane protein</topology>
    </subcellularLocation>
</comment>
<dbReference type="PROSITE" id="PS50011">
    <property type="entry name" value="PROTEIN_KINASE_DOM"/>
    <property type="match status" value="1"/>
</dbReference>
<evidence type="ECO:0000313" key="8">
    <source>
        <dbReference type="EMBL" id="MBP3956077.1"/>
    </source>
</evidence>
<dbReference type="InterPro" id="IPR041664">
    <property type="entry name" value="AAA_16"/>
</dbReference>
<dbReference type="Gene3D" id="1.25.40.10">
    <property type="entry name" value="Tetratricopeptide repeat domain"/>
    <property type="match status" value="2"/>
</dbReference>
<dbReference type="Gene3D" id="3.30.70.1230">
    <property type="entry name" value="Nucleotide cyclase"/>
    <property type="match status" value="1"/>
</dbReference>
<dbReference type="SUPFAM" id="SSF52540">
    <property type="entry name" value="P-loop containing nucleoside triphosphate hydrolases"/>
    <property type="match status" value="1"/>
</dbReference>
<dbReference type="Gene3D" id="1.10.510.10">
    <property type="entry name" value="Transferase(Phosphotransferase) domain 1"/>
    <property type="match status" value="1"/>
</dbReference>
<dbReference type="PANTHER" id="PTHR16305:SF28">
    <property type="entry name" value="GUANYLATE CYCLASE DOMAIN-CONTAINING PROTEIN"/>
    <property type="match status" value="1"/>
</dbReference>
<dbReference type="PANTHER" id="PTHR16305">
    <property type="entry name" value="TESTICULAR SOLUBLE ADENYLYL CYCLASE"/>
    <property type="match status" value="1"/>
</dbReference>
<dbReference type="EMBL" id="JAGKQQ010000001">
    <property type="protein sequence ID" value="MBP3956077.1"/>
    <property type="molecule type" value="Genomic_DNA"/>
</dbReference>
<feature type="region of interest" description="Disordered" evidence="5">
    <location>
        <begin position="1"/>
        <end position="52"/>
    </location>
</feature>
<keyword evidence="3 4" id="KW-0067">ATP-binding</keyword>
<dbReference type="InterPro" id="IPR001054">
    <property type="entry name" value="A/G_cyclase"/>
</dbReference>
<dbReference type="InterPro" id="IPR011009">
    <property type="entry name" value="Kinase-like_dom_sf"/>
</dbReference>
<comment type="caution">
    <text evidence="8">The sequence shown here is derived from an EMBL/GenBank/DDBJ whole genome shotgun (WGS) entry which is preliminary data.</text>
</comment>
<dbReference type="GO" id="GO:0016301">
    <property type="term" value="F:kinase activity"/>
    <property type="evidence" value="ECO:0007669"/>
    <property type="project" value="UniProtKB-KW"/>
</dbReference>
<dbReference type="Gene3D" id="3.30.200.20">
    <property type="entry name" value="Phosphorylase Kinase, domain 1"/>
    <property type="match status" value="1"/>
</dbReference>
<feature type="binding site" evidence="4">
    <location>
        <position position="96"/>
    </location>
    <ligand>
        <name>ATP</name>
        <dbReference type="ChEBI" id="CHEBI:30616"/>
    </ligand>
</feature>
<evidence type="ECO:0000256" key="1">
    <source>
        <dbReference type="ARBA" id="ARBA00004167"/>
    </source>
</evidence>